<dbReference type="Proteomes" id="UP000807504">
    <property type="component" value="Unassembled WGS sequence"/>
</dbReference>
<dbReference type="AlphaFoldDB" id="A0A8T0F9X7"/>
<dbReference type="PANTHER" id="PTHR33939:SF1">
    <property type="entry name" value="DUF4371 DOMAIN-CONTAINING PROTEIN"/>
    <property type="match status" value="1"/>
</dbReference>
<dbReference type="Pfam" id="PF13358">
    <property type="entry name" value="DDE_3"/>
    <property type="match status" value="1"/>
</dbReference>
<organism evidence="2 3">
    <name type="scientific">Argiope bruennichi</name>
    <name type="common">Wasp spider</name>
    <name type="synonym">Aranea bruennichi</name>
    <dbReference type="NCBI Taxonomy" id="94029"/>
    <lineage>
        <taxon>Eukaryota</taxon>
        <taxon>Metazoa</taxon>
        <taxon>Ecdysozoa</taxon>
        <taxon>Arthropoda</taxon>
        <taxon>Chelicerata</taxon>
        <taxon>Arachnida</taxon>
        <taxon>Araneae</taxon>
        <taxon>Araneomorphae</taxon>
        <taxon>Entelegynae</taxon>
        <taxon>Araneoidea</taxon>
        <taxon>Araneidae</taxon>
        <taxon>Argiope</taxon>
    </lineage>
</organism>
<reference evidence="2" key="1">
    <citation type="journal article" date="2020" name="bioRxiv">
        <title>Chromosome-level reference genome of the European wasp spider Argiope bruennichi: a resource for studies on range expansion and evolutionary adaptation.</title>
        <authorList>
            <person name="Sheffer M.M."/>
            <person name="Hoppe A."/>
            <person name="Krehenwinkel H."/>
            <person name="Uhl G."/>
            <person name="Kuss A.W."/>
            <person name="Jensen L."/>
            <person name="Jensen C."/>
            <person name="Gillespie R.G."/>
            <person name="Hoff K.J."/>
            <person name="Prost S."/>
        </authorList>
    </citation>
    <scope>NUCLEOTIDE SEQUENCE</scope>
</reference>
<reference evidence="2" key="2">
    <citation type="submission" date="2020-06" db="EMBL/GenBank/DDBJ databases">
        <authorList>
            <person name="Sheffer M."/>
        </authorList>
    </citation>
    <scope>NUCLEOTIDE SEQUENCE</scope>
</reference>
<proteinExistence type="predicted"/>
<feature type="domain" description="Tc1-like transposase DDE" evidence="1">
    <location>
        <begin position="2"/>
        <end position="122"/>
    </location>
</feature>
<keyword evidence="3" id="KW-1185">Reference proteome</keyword>
<dbReference type="GO" id="GO:0003676">
    <property type="term" value="F:nucleic acid binding"/>
    <property type="evidence" value="ECO:0007669"/>
    <property type="project" value="InterPro"/>
</dbReference>
<gene>
    <name evidence="2" type="ORF">HNY73_009581</name>
</gene>
<name>A0A8T0F9X7_ARGBR</name>
<dbReference type="PANTHER" id="PTHR33939">
    <property type="entry name" value="PROTEIN CBG22215"/>
    <property type="match status" value="1"/>
</dbReference>
<dbReference type="InterPro" id="IPR038717">
    <property type="entry name" value="Tc1-like_DDE_dom"/>
</dbReference>
<evidence type="ECO:0000259" key="1">
    <source>
        <dbReference type="Pfam" id="PF13358"/>
    </source>
</evidence>
<accession>A0A8T0F9X7</accession>
<dbReference type="EMBL" id="JABXBU010000015">
    <property type="protein sequence ID" value="KAF8788044.1"/>
    <property type="molecule type" value="Genomic_DNA"/>
</dbReference>
<evidence type="ECO:0000313" key="2">
    <source>
        <dbReference type="EMBL" id="KAF8788044.1"/>
    </source>
</evidence>
<comment type="caution">
    <text evidence="2">The sequence shown here is derived from an EMBL/GenBank/DDBJ whole genome shotgun (WGS) entry which is preliminary data.</text>
</comment>
<dbReference type="Gene3D" id="3.30.420.10">
    <property type="entry name" value="Ribonuclease H-like superfamily/Ribonuclease H"/>
    <property type="match status" value="1"/>
</dbReference>
<evidence type="ECO:0000313" key="3">
    <source>
        <dbReference type="Proteomes" id="UP000807504"/>
    </source>
</evidence>
<sequence>MNGDHFEKWLESVLLRKNSVIVMNNASYHSVKMEKILTTSWTKKSIQEWLSQKYISWDKDMIKIELLQKVSEVKHFYVIYRIETIVEKYGHTILRLPPYHRELNPIEMICSQIKGHVARENKTFKLNDVKKIITQGIQRVTIDNWKKCINHVTTKEKECGKLVDL</sequence>
<protein>
    <submittedName>
        <fullName evidence="2">Protein FAM243A like protein</fullName>
    </submittedName>
</protein>
<dbReference type="InterPro" id="IPR036397">
    <property type="entry name" value="RNaseH_sf"/>
</dbReference>